<evidence type="ECO:0000256" key="9">
    <source>
        <dbReference type="ARBA" id="ARBA00023136"/>
    </source>
</evidence>
<protein>
    <recommendedName>
        <fullName evidence="6">Exopolyphosphatase</fullName>
        <ecNumber evidence="5">3.6.1.11</ecNumber>
    </recommendedName>
</protein>
<dbReference type="Pfam" id="PF21447">
    <property type="entry name" value="Ppx-GppA_III"/>
    <property type="match status" value="1"/>
</dbReference>
<evidence type="ECO:0000259" key="12">
    <source>
        <dbReference type="Pfam" id="PF21447"/>
    </source>
</evidence>
<dbReference type="InterPro" id="IPR050273">
    <property type="entry name" value="GppA/Ppx_hydrolase"/>
</dbReference>
<dbReference type="EC" id="3.6.1.11" evidence="5"/>
<comment type="similarity">
    <text evidence="3">Belongs to the GppA/Ppx family.</text>
</comment>
<dbReference type="GO" id="GO:0006798">
    <property type="term" value="P:polyphosphate catabolic process"/>
    <property type="evidence" value="ECO:0007669"/>
    <property type="project" value="TreeGrafter"/>
</dbReference>
<dbReference type="AlphaFoldDB" id="A0A831WBW2"/>
<organism evidence="13">
    <name type="scientific">Sedimenticola thiotaurini</name>
    <dbReference type="NCBI Taxonomy" id="1543721"/>
    <lineage>
        <taxon>Bacteria</taxon>
        <taxon>Pseudomonadati</taxon>
        <taxon>Pseudomonadota</taxon>
        <taxon>Gammaproteobacteria</taxon>
        <taxon>Chromatiales</taxon>
        <taxon>Sedimenticolaceae</taxon>
        <taxon>Sedimenticola</taxon>
    </lineage>
</organism>
<gene>
    <name evidence="13" type="primary">ppx</name>
    <name evidence="13" type="ORF">ENI96_14790</name>
</gene>
<dbReference type="InterPro" id="IPR043129">
    <property type="entry name" value="ATPase_NBD"/>
</dbReference>
<keyword evidence="8 13" id="KW-0378">Hydrolase</keyword>
<keyword evidence="9" id="KW-0472">Membrane</keyword>
<dbReference type="PANTHER" id="PTHR30005">
    <property type="entry name" value="EXOPOLYPHOSPHATASE"/>
    <property type="match status" value="1"/>
</dbReference>
<evidence type="ECO:0000256" key="8">
    <source>
        <dbReference type="ARBA" id="ARBA00022801"/>
    </source>
</evidence>
<comment type="catalytic activity">
    <reaction evidence="10">
        <text>[phosphate](n) + H2O = [phosphate](n-1) + phosphate + H(+)</text>
        <dbReference type="Rhea" id="RHEA:21528"/>
        <dbReference type="Rhea" id="RHEA-COMP:9859"/>
        <dbReference type="Rhea" id="RHEA-COMP:14279"/>
        <dbReference type="ChEBI" id="CHEBI:15377"/>
        <dbReference type="ChEBI" id="CHEBI:15378"/>
        <dbReference type="ChEBI" id="CHEBI:16838"/>
        <dbReference type="ChEBI" id="CHEBI:43474"/>
        <dbReference type="EC" id="3.6.1.11"/>
    </reaction>
</comment>
<evidence type="ECO:0000256" key="4">
    <source>
        <dbReference type="ARBA" id="ARBA00011738"/>
    </source>
</evidence>
<feature type="domain" description="Ppx/GppA phosphatase C-terminal" evidence="12">
    <location>
        <begin position="319"/>
        <end position="492"/>
    </location>
</feature>
<dbReference type="Gene3D" id="1.10.3210.10">
    <property type="entry name" value="Hypothetical protein af1432"/>
    <property type="match status" value="1"/>
</dbReference>
<dbReference type="SUPFAM" id="SSF109604">
    <property type="entry name" value="HD-domain/PDEase-like"/>
    <property type="match status" value="1"/>
</dbReference>
<comment type="subcellular location">
    <subcellularLocation>
        <location evidence="2">Cell membrane</location>
        <topology evidence="2">Peripheral membrane protein</topology>
    </subcellularLocation>
</comment>
<dbReference type="CDD" id="cd24053">
    <property type="entry name" value="ASKHA_NBD_EcPPX-GppA-like"/>
    <property type="match status" value="1"/>
</dbReference>
<evidence type="ECO:0000256" key="10">
    <source>
        <dbReference type="ARBA" id="ARBA00047607"/>
    </source>
</evidence>
<evidence type="ECO:0000313" key="13">
    <source>
        <dbReference type="EMBL" id="HEB97687.1"/>
    </source>
</evidence>
<dbReference type="PANTHER" id="PTHR30005:SF14">
    <property type="entry name" value="EXOPOLYPHOSPHATASE"/>
    <property type="match status" value="1"/>
</dbReference>
<dbReference type="EMBL" id="DRKP01000187">
    <property type="protein sequence ID" value="HEB97687.1"/>
    <property type="molecule type" value="Genomic_DNA"/>
</dbReference>
<accession>A0A831WBW2</accession>
<dbReference type="InterPro" id="IPR022371">
    <property type="entry name" value="Exopolyphosphatase"/>
</dbReference>
<evidence type="ECO:0000256" key="6">
    <source>
        <dbReference type="ARBA" id="ARBA00020416"/>
    </source>
</evidence>
<dbReference type="InterPro" id="IPR003695">
    <property type="entry name" value="Ppx_GppA_N"/>
</dbReference>
<comment type="cofactor">
    <cofactor evidence="1">
        <name>Mg(2+)</name>
        <dbReference type="ChEBI" id="CHEBI:18420"/>
    </cofactor>
</comment>
<evidence type="ECO:0000256" key="5">
    <source>
        <dbReference type="ARBA" id="ARBA00012451"/>
    </source>
</evidence>
<dbReference type="NCBIfam" id="TIGR03706">
    <property type="entry name" value="exo_poly_only"/>
    <property type="match status" value="1"/>
</dbReference>
<dbReference type="Pfam" id="PF02541">
    <property type="entry name" value="Ppx-GppA"/>
    <property type="match status" value="1"/>
</dbReference>
<dbReference type="SUPFAM" id="SSF53067">
    <property type="entry name" value="Actin-like ATPase domain"/>
    <property type="match status" value="2"/>
</dbReference>
<evidence type="ECO:0000256" key="7">
    <source>
        <dbReference type="ARBA" id="ARBA00022475"/>
    </source>
</evidence>
<dbReference type="Gene3D" id="3.30.420.150">
    <property type="entry name" value="Exopolyphosphatase. Domain 2"/>
    <property type="match status" value="1"/>
</dbReference>
<proteinExistence type="inferred from homology"/>
<dbReference type="InterPro" id="IPR030673">
    <property type="entry name" value="PyroPPase_GppA_Ppx"/>
</dbReference>
<sequence>MFPSPTIPSRPPETIAAVDLGSNSFHMIVARVVDNQFQVMDRLREMVRLREGLDARRNLAPEVAQRALGCLERFGQRVRSLPPGAVRAVGTNTLRQVRDAGAFLRAAEAALGHPIEIVAGREEARLVYLGVAHGLAAGDERRLVVDIGGGSTELIVGEGFAPRHMESMEMGCVSMSQAHFGDGRIGAKAMKRAELAGALELRPVKVEYREAGWRQAIGSSGTIRAIRTVVQRAGWCDPRDGITADALRQLRDRLVAFGRVDRIELDGLSTERRPVFAGGVAVLRSVFKALHIERMQVSDLALREGLLYDMLGRIHHEDVRESSVRALCRRYEVDMAQAERVERTARALFAQAAAPWGLHGGEYVEILGWAARLHEIGLTVAHAGYHKHSAYLAAHSDMAGFSRQEQMVLAALMRGHRRRFPLEQFRALPPDITLCAMQLAVLLRLSVLLHRARSATLRIDALLRVEGNRLELEFPDGWLQAHPLPRMELKQEAKRLKKAGFRLKFR</sequence>
<name>A0A831WBW2_9GAMM</name>
<dbReference type="FunFam" id="3.30.420.40:FF:000023">
    <property type="entry name" value="Guanosine-5'-triphosphate,3'-diphosphate pyrophosphatase"/>
    <property type="match status" value="1"/>
</dbReference>
<evidence type="ECO:0000256" key="3">
    <source>
        <dbReference type="ARBA" id="ARBA00007125"/>
    </source>
</evidence>
<dbReference type="Proteomes" id="UP000886251">
    <property type="component" value="Unassembled WGS sequence"/>
</dbReference>
<evidence type="ECO:0000256" key="1">
    <source>
        <dbReference type="ARBA" id="ARBA00001946"/>
    </source>
</evidence>
<reference evidence="13" key="1">
    <citation type="journal article" date="2020" name="mSystems">
        <title>Genome- and Community-Level Interaction Insights into Carbon Utilization and Element Cycling Functions of Hydrothermarchaeota in Hydrothermal Sediment.</title>
        <authorList>
            <person name="Zhou Z."/>
            <person name="Liu Y."/>
            <person name="Xu W."/>
            <person name="Pan J."/>
            <person name="Luo Z.H."/>
            <person name="Li M."/>
        </authorList>
    </citation>
    <scope>NUCLEOTIDE SEQUENCE [LARGE SCALE GENOMIC DNA]</scope>
    <source>
        <strain evidence="13">HyVt-443</strain>
    </source>
</reference>
<dbReference type="GO" id="GO:0004309">
    <property type="term" value="F:exopolyphosphatase activity"/>
    <property type="evidence" value="ECO:0007669"/>
    <property type="project" value="UniProtKB-EC"/>
</dbReference>
<evidence type="ECO:0000256" key="2">
    <source>
        <dbReference type="ARBA" id="ARBA00004202"/>
    </source>
</evidence>
<dbReference type="GO" id="GO:0005886">
    <property type="term" value="C:plasma membrane"/>
    <property type="evidence" value="ECO:0007669"/>
    <property type="project" value="UniProtKB-SubCell"/>
</dbReference>
<keyword evidence="7" id="KW-1003">Cell membrane</keyword>
<dbReference type="PIRSF" id="PIRSF001267">
    <property type="entry name" value="Pyrophosphatase_GppA_Ppx"/>
    <property type="match status" value="1"/>
</dbReference>
<dbReference type="FunFam" id="3.30.420.150:FF:000001">
    <property type="entry name" value="Guanosine-5'-triphosphate,3'-diphosphate pyrophosphatase"/>
    <property type="match status" value="1"/>
</dbReference>
<dbReference type="InterPro" id="IPR048950">
    <property type="entry name" value="Ppx_GppA_C"/>
</dbReference>
<comment type="caution">
    <text evidence="13">The sequence shown here is derived from an EMBL/GenBank/DDBJ whole genome shotgun (WGS) entry which is preliminary data.</text>
</comment>
<evidence type="ECO:0000259" key="11">
    <source>
        <dbReference type="Pfam" id="PF02541"/>
    </source>
</evidence>
<comment type="subunit">
    <text evidence="4">Homodimer.</text>
</comment>
<dbReference type="Gene3D" id="3.30.420.40">
    <property type="match status" value="1"/>
</dbReference>
<feature type="domain" description="Ppx/GppA phosphatase N-terminal" evidence="11">
    <location>
        <begin position="28"/>
        <end position="312"/>
    </location>
</feature>